<gene>
    <name evidence="2" type="ORF">A3D65_06870</name>
</gene>
<feature type="domain" description="Gcp-like" evidence="1">
    <location>
        <begin position="33"/>
        <end position="94"/>
    </location>
</feature>
<accession>A0A1G2D1R2</accession>
<proteinExistence type="predicted"/>
<sequence>MFLLLDPSAKDLIQLALFDEKVTKWYERAGRNRELLEAVDSFLTQEGFSKSSLKGIMVVVGAGSFTSTRIAAVIANVFGYVHGMPLLAVTKEQASDPQALIPALRREPARQYISATYSGEPNIRLQT</sequence>
<dbReference type="InterPro" id="IPR000905">
    <property type="entry name" value="Gcp-like_dom"/>
</dbReference>
<organism evidence="2 3">
    <name type="scientific">Candidatus Lloydbacteria bacterium RIFCSPHIGHO2_02_FULL_50_13</name>
    <dbReference type="NCBI Taxonomy" id="1798661"/>
    <lineage>
        <taxon>Bacteria</taxon>
        <taxon>Candidatus Lloydiibacteriota</taxon>
    </lineage>
</organism>
<dbReference type="AlphaFoldDB" id="A0A1G2D1R2"/>
<name>A0A1G2D1R2_9BACT</name>
<evidence type="ECO:0000313" key="3">
    <source>
        <dbReference type="Proteomes" id="UP000177996"/>
    </source>
</evidence>
<dbReference type="InterPro" id="IPR043129">
    <property type="entry name" value="ATPase_NBD"/>
</dbReference>
<reference evidence="2 3" key="1">
    <citation type="journal article" date="2016" name="Nat. Commun.">
        <title>Thousands of microbial genomes shed light on interconnected biogeochemical processes in an aquifer system.</title>
        <authorList>
            <person name="Anantharaman K."/>
            <person name="Brown C.T."/>
            <person name="Hug L.A."/>
            <person name="Sharon I."/>
            <person name="Castelle C.J."/>
            <person name="Probst A.J."/>
            <person name="Thomas B.C."/>
            <person name="Singh A."/>
            <person name="Wilkins M.J."/>
            <person name="Karaoz U."/>
            <person name="Brodie E.L."/>
            <person name="Williams K.H."/>
            <person name="Hubbard S.S."/>
            <person name="Banfield J.F."/>
        </authorList>
    </citation>
    <scope>NUCLEOTIDE SEQUENCE [LARGE SCALE GENOMIC DNA]</scope>
</reference>
<dbReference type="SUPFAM" id="SSF53067">
    <property type="entry name" value="Actin-like ATPase domain"/>
    <property type="match status" value="1"/>
</dbReference>
<dbReference type="Gene3D" id="3.30.420.40">
    <property type="match status" value="1"/>
</dbReference>
<dbReference type="STRING" id="1798661.A3D65_06870"/>
<evidence type="ECO:0000313" key="2">
    <source>
        <dbReference type="EMBL" id="OGZ07575.1"/>
    </source>
</evidence>
<dbReference type="Proteomes" id="UP000177996">
    <property type="component" value="Unassembled WGS sequence"/>
</dbReference>
<protein>
    <recommendedName>
        <fullName evidence="1">Gcp-like domain-containing protein</fullName>
    </recommendedName>
</protein>
<dbReference type="EMBL" id="MHLL01000056">
    <property type="protein sequence ID" value="OGZ07575.1"/>
    <property type="molecule type" value="Genomic_DNA"/>
</dbReference>
<comment type="caution">
    <text evidence="2">The sequence shown here is derived from an EMBL/GenBank/DDBJ whole genome shotgun (WGS) entry which is preliminary data.</text>
</comment>
<evidence type="ECO:0000259" key="1">
    <source>
        <dbReference type="Pfam" id="PF00814"/>
    </source>
</evidence>
<dbReference type="Pfam" id="PF00814">
    <property type="entry name" value="TsaD"/>
    <property type="match status" value="1"/>
</dbReference>